<evidence type="ECO:0000259" key="1">
    <source>
        <dbReference type="SMART" id="SM00228"/>
    </source>
</evidence>
<dbReference type="InterPro" id="IPR036034">
    <property type="entry name" value="PDZ_sf"/>
</dbReference>
<dbReference type="AlphaFoldDB" id="A0A381YB26"/>
<evidence type="ECO:0000313" key="2">
    <source>
        <dbReference type="EMBL" id="SVA74204.1"/>
    </source>
</evidence>
<dbReference type="SUPFAM" id="SSF53187">
    <property type="entry name" value="Zn-dependent exopeptidases"/>
    <property type="match status" value="1"/>
</dbReference>
<dbReference type="InterPro" id="IPR001478">
    <property type="entry name" value="PDZ"/>
</dbReference>
<dbReference type="EMBL" id="UINC01017801">
    <property type="protein sequence ID" value="SVA74204.1"/>
    <property type="molecule type" value="Genomic_DNA"/>
</dbReference>
<sequence length="592" mass="65991">MNKKLIVFISSLSLLLNNCAGPISTITQMELKSHVRYLASDRLQGRFPGTNGDRKAAEYIRNQFKNSSLTLLGDAGFQYFDIITDVSLGHNNSLTIDQINFSVGIDFVPLSFSQNITLTAPIIFVGFGFDFQNDSLSWNDYSDIDVARKWVLILRGSPDGNNPHGGFSEHSSLRKKVMIAKDHSVAGVIFTSGSKFDESDALIPLRYDQSQINVSIPVIHVKREVADLLLYKSGGSLVSLENTVIQMKEKFKSIELKKNVSVSTTVKHKTVQTQNIVGVLPGIDEQLKNEYVVMGAHYDHLGFGGEHSGSRRPDHYEIHNGADDNASGVSIMMELAELFSHNNSNKRTLVFVGFGAEEMGLLGSKHFVKSGIVENDNIQIMLNMDMVGRLDRKENKISIGGTHTAVSLESEIENIVSKTSLKYSFSPEGYGPSDHSSFYVNDTPVLFFFTGAHNDYHTPDDDAEKINYKGMKVLSQLIYSIADYFSNMDERLVFQEAGPKKQEERQRFKVTLGIMPDYTYSATRGLRIDAVLNNKPASIAGLEDGDIIIKMNGNSVDDIYEYMHRLSEFNPGDEVKVKVVRGKEEKTVIVKF</sequence>
<dbReference type="Gene3D" id="2.30.42.10">
    <property type="match status" value="1"/>
</dbReference>
<feature type="domain" description="PDZ" evidence="1">
    <location>
        <begin position="510"/>
        <end position="583"/>
    </location>
</feature>
<dbReference type="GO" id="GO:0006508">
    <property type="term" value="P:proteolysis"/>
    <property type="evidence" value="ECO:0007669"/>
    <property type="project" value="InterPro"/>
</dbReference>
<dbReference type="SMART" id="SM00228">
    <property type="entry name" value="PDZ"/>
    <property type="match status" value="1"/>
</dbReference>
<name>A0A381YB26_9ZZZZ</name>
<dbReference type="PANTHER" id="PTHR12147">
    <property type="entry name" value="METALLOPEPTIDASE M28 FAMILY MEMBER"/>
    <property type="match status" value="1"/>
</dbReference>
<dbReference type="Pfam" id="PF13180">
    <property type="entry name" value="PDZ_2"/>
    <property type="match status" value="1"/>
</dbReference>
<dbReference type="SUPFAM" id="SSF50156">
    <property type="entry name" value="PDZ domain-like"/>
    <property type="match status" value="1"/>
</dbReference>
<reference evidence="2" key="1">
    <citation type="submission" date="2018-05" db="EMBL/GenBank/DDBJ databases">
        <authorList>
            <person name="Lanie J.A."/>
            <person name="Ng W.-L."/>
            <person name="Kazmierczak K.M."/>
            <person name="Andrzejewski T.M."/>
            <person name="Davidsen T.M."/>
            <person name="Wayne K.J."/>
            <person name="Tettelin H."/>
            <person name="Glass J.I."/>
            <person name="Rusch D."/>
            <person name="Podicherti R."/>
            <person name="Tsui H.-C.T."/>
            <person name="Winkler M.E."/>
        </authorList>
    </citation>
    <scope>NUCLEOTIDE SEQUENCE</scope>
</reference>
<dbReference type="InterPro" id="IPR007484">
    <property type="entry name" value="Peptidase_M28"/>
</dbReference>
<organism evidence="2">
    <name type="scientific">marine metagenome</name>
    <dbReference type="NCBI Taxonomy" id="408172"/>
    <lineage>
        <taxon>unclassified sequences</taxon>
        <taxon>metagenomes</taxon>
        <taxon>ecological metagenomes</taxon>
    </lineage>
</organism>
<dbReference type="InterPro" id="IPR045175">
    <property type="entry name" value="M28_fam"/>
</dbReference>
<dbReference type="InterPro" id="IPR046450">
    <property type="entry name" value="PA_dom_sf"/>
</dbReference>
<dbReference type="Gene3D" id="3.40.630.10">
    <property type="entry name" value="Zn peptidases"/>
    <property type="match status" value="2"/>
</dbReference>
<dbReference type="PANTHER" id="PTHR12147:SF26">
    <property type="entry name" value="PEPTIDASE M28 DOMAIN-CONTAINING PROTEIN"/>
    <property type="match status" value="1"/>
</dbReference>
<dbReference type="GO" id="GO:0008235">
    <property type="term" value="F:metalloexopeptidase activity"/>
    <property type="evidence" value="ECO:0007669"/>
    <property type="project" value="InterPro"/>
</dbReference>
<proteinExistence type="predicted"/>
<dbReference type="SUPFAM" id="SSF52025">
    <property type="entry name" value="PA domain"/>
    <property type="match status" value="1"/>
</dbReference>
<accession>A0A381YB26</accession>
<gene>
    <name evidence="2" type="ORF">METZ01_LOCUS127058</name>
</gene>
<dbReference type="Pfam" id="PF04389">
    <property type="entry name" value="Peptidase_M28"/>
    <property type="match status" value="1"/>
</dbReference>
<protein>
    <recommendedName>
        <fullName evidence="1">PDZ domain-containing protein</fullName>
    </recommendedName>
</protein>
<dbReference type="Gene3D" id="3.50.30.30">
    <property type="match status" value="1"/>
</dbReference>